<proteinExistence type="predicted"/>
<sequence>MTFVVCTRGCRHWGRHGAAGLLIRHATRTGARYLMQERAAGIHHGGTWSIPGGALHRNEQPEGGALREAAEELGTLPALGTPYRIHVADHGGWTYHTITADVASTFEPRNTDGEGITHRWCTSGEIAALRLHPGFAESWQPILIALAVTHSSGLH</sequence>
<gene>
    <name evidence="3" type="ORF">AB5J52_14000</name>
</gene>
<feature type="domain" description="Nudix hydrolase" evidence="2">
    <location>
        <begin position="14"/>
        <end position="148"/>
    </location>
</feature>
<dbReference type="PROSITE" id="PS51462">
    <property type="entry name" value="NUDIX"/>
    <property type="match status" value="1"/>
</dbReference>
<organism evidence="3">
    <name type="scientific">Streptomyces sp. R39</name>
    <dbReference type="NCBI Taxonomy" id="3238631"/>
    <lineage>
        <taxon>Bacteria</taxon>
        <taxon>Bacillati</taxon>
        <taxon>Actinomycetota</taxon>
        <taxon>Actinomycetes</taxon>
        <taxon>Kitasatosporales</taxon>
        <taxon>Streptomycetaceae</taxon>
        <taxon>Streptomyces</taxon>
    </lineage>
</organism>
<keyword evidence="1" id="KW-0378">Hydrolase</keyword>
<reference evidence="3" key="1">
    <citation type="submission" date="2024-07" db="EMBL/GenBank/DDBJ databases">
        <authorList>
            <person name="Yu S.T."/>
        </authorList>
    </citation>
    <scope>NUCLEOTIDE SEQUENCE</scope>
    <source>
        <strain evidence="3">R39</strain>
    </source>
</reference>
<dbReference type="Pfam" id="PF00293">
    <property type="entry name" value="NUDIX"/>
    <property type="match status" value="1"/>
</dbReference>
<accession>A0AB39QM06</accession>
<dbReference type="PROSITE" id="PS00893">
    <property type="entry name" value="NUDIX_BOX"/>
    <property type="match status" value="1"/>
</dbReference>
<dbReference type="InterPro" id="IPR000086">
    <property type="entry name" value="NUDIX_hydrolase_dom"/>
</dbReference>
<dbReference type="GO" id="GO:0016787">
    <property type="term" value="F:hydrolase activity"/>
    <property type="evidence" value="ECO:0007669"/>
    <property type="project" value="UniProtKB-KW"/>
</dbReference>
<dbReference type="AlphaFoldDB" id="A0AB39QM06"/>
<dbReference type="SUPFAM" id="SSF55811">
    <property type="entry name" value="Nudix"/>
    <property type="match status" value="1"/>
</dbReference>
<dbReference type="InterPro" id="IPR020084">
    <property type="entry name" value="NUDIX_hydrolase_CS"/>
</dbReference>
<evidence type="ECO:0000259" key="2">
    <source>
        <dbReference type="PROSITE" id="PS51462"/>
    </source>
</evidence>
<name>A0AB39QM06_9ACTN</name>
<protein>
    <submittedName>
        <fullName evidence="3">NUDIX domain-containing protein</fullName>
    </submittedName>
</protein>
<dbReference type="EMBL" id="CP163441">
    <property type="protein sequence ID" value="XDQ43278.1"/>
    <property type="molecule type" value="Genomic_DNA"/>
</dbReference>
<dbReference type="Gene3D" id="3.90.79.10">
    <property type="entry name" value="Nucleoside Triphosphate Pyrophosphohydrolase"/>
    <property type="match status" value="1"/>
</dbReference>
<evidence type="ECO:0000256" key="1">
    <source>
        <dbReference type="ARBA" id="ARBA00022801"/>
    </source>
</evidence>
<dbReference type="RefSeq" id="WP_369222444.1">
    <property type="nucleotide sequence ID" value="NZ_CP163441.1"/>
</dbReference>
<dbReference type="InterPro" id="IPR015797">
    <property type="entry name" value="NUDIX_hydrolase-like_dom_sf"/>
</dbReference>
<evidence type="ECO:0000313" key="3">
    <source>
        <dbReference type="EMBL" id="XDQ43278.1"/>
    </source>
</evidence>